<evidence type="ECO:0000256" key="1">
    <source>
        <dbReference type="SAM" id="MobiDB-lite"/>
    </source>
</evidence>
<sequence>MSIGIGIFLLVVGAILAFAVHASLGWISISAVGWILLAAGLVDLVITLAVWSRRRRSTRLTQRQVYRNGQPVAGTEQRQVVSDAPPAGAADPPPDVRA</sequence>
<feature type="domain" description="DUF6458" evidence="3">
    <location>
        <begin position="1"/>
        <end position="61"/>
    </location>
</feature>
<proteinExistence type="predicted"/>
<evidence type="ECO:0000313" key="5">
    <source>
        <dbReference type="Proteomes" id="UP000611640"/>
    </source>
</evidence>
<dbReference type="EMBL" id="AP023355">
    <property type="protein sequence ID" value="BCJ37320.1"/>
    <property type="molecule type" value="Genomic_DNA"/>
</dbReference>
<dbReference type="Pfam" id="PF20059">
    <property type="entry name" value="DUF6458"/>
    <property type="match status" value="1"/>
</dbReference>
<accession>A0A7R7DT21</accession>
<feature type="transmembrane region" description="Helical" evidence="2">
    <location>
        <begin position="32"/>
        <end position="51"/>
    </location>
</feature>
<gene>
    <name evidence="4" type="ORF">Athai_48230</name>
</gene>
<evidence type="ECO:0000256" key="2">
    <source>
        <dbReference type="SAM" id="Phobius"/>
    </source>
</evidence>
<keyword evidence="2" id="KW-0812">Transmembrane</keyword>
<dbReference type="Proteomes" id="UP000611640">
    <property type="component" value="Chromosome"/>
</dbReference>
<evidence type="ECO:0000259" key="3">
    <source>
        <dbReference type="Pfam" id="PF20059"/>
    </source>
</evidence>
<organism evidence="4 5">
    <name type="scientific">Actinocatenispora thailandica</name>
    <dbReference type="NCBI Taxonomy" id="227318"/>
    <lineage>
        <taxon>Bacteria</taxon>
        <taxon>Bacillati</taxon>
        <taxon>Actinomycetota</taxon>
        <taxon>Actinomycetes</taxon>
        <taxon>Micromonosporales</taxon>
        <taxon>Micromonosporaceae</taxon>
        <taxon>Actinocatenispora</taxon>
    </lineage>
</organism>
<dbReference type="KEGG" id="atl:Athai_48230"/>
<evidence type="ECO:0000313" key="4">
    <source>
        <dbReference type="EMBL" id="BCJ37320.1"/>
    </source>
</evidence>
<protein>
    <recommendedName>
        <fullName evidence="3">DUF6458 domain-containing protein</fullName>
    </recommendedName>
</protein>
<feature type="region of interest" description="Disordered" evidence="1">
    <location>
        <begin position="69"/>
        <end position="98"/>
    </location>
</feature>
<keyword evidence="2" id="KW-0472">Membrane</keyword>
<reference evidence="4 5" key="1">
    <citation type="submission" date="2020-08" db="EMBL/GenBank/DDBJ databases">
        <title>Whole genome shotgun sequence of Actinocatenispora thailandica NBRC 105041.</title>
        <authorList>
            <person name="Komaki H."/>
            <person name="Tamura T."/>
        </authorList>
    </citation>
    <scope>NUCLEOTIDE SEQUENCE [LARGE SCALE GENOMIC DNA]</scope>
    <source>
        <strain evidence="4 5">NBRC 105041</strain>
    </source>
</reference>
<keyword evidence="2" id="KW-1133">Transmembrane helix</keyword>
<dbReference type="InterPro" id="IPR045597">
    <property type="entry name" value="DUF6458"/>
</dbReference>
<name>A0A7R7DT21_9ACTN</name>
<dbReference type="RefSeq" id="WP_203963552.1">
    <property type="nucleotide sequence ID" value="NZ_AP023355.1"/>
</dbReference>
<dbReference type="AlphaFoldDB" id="A0A7R7DT21"/>
<keyword evidence="5" id="KW-1185">Reference proteome</keyword>